<dbReference type="RefSeq" id="WP_405448625.1">
    <property type="nucleotide sequence ID" value="NZ_CP108164.1"/>
</dbReference>
<accession>A0ABZ1KPL0</accession>
<gene>
    <name evidence="1" type="ORF">OG350_20410</name>
</gene>
<keyword evidence="2" id="KW-1185">Reference proteome</keyword>
<dbReference type="GeneID" id="97282838"/>
<sequence length="136" mass="15147">MTDTPPAIEPFLARLCGGEITDEDYVGYFMNEYGEQLVFAQRRGEKTTRLWHSDADWEMFLVGDHSIRLDGPLDGMITVSGLIISQEEATWLYGRDAPDRHLRRELQGTAGDASAAPAMTRCVAHHSPDTKEPPGL</sequence>
<organism evidence="1 2">
    <name type="scientific">Streptomyces achromogenes</name>
    <dbReference type="NCBI Taxonomy" id="67255"/>
    <lineage>
        <taxon>Bacteria</taxon>
        <taxon>Bacillati</taxon>
        <taxon>Actinomycetota</taxon>
        <taxon>Actinomycetes</taxon>
        <taxon>Kitasatosporales</taxon>
        <taxon>Streptomycetaceae</taxon>
        <taxon>Streptomyces</taxon>
    </lineage>
</organism>
<dbReference type="Proteomes" id="UP001622557">
    <property type="component" value="Chromosome"/>
</dbReference>
<name>A0ABZ1KPL0_STRAH</name>
<dbReference type="EMBL" id="CP108164">
    <property type="protein sequence ID" value="WTQ82518.1"/>
    <property type="molecule type" value="Genomic_DNA"/>
</dbReference>
<evidence type="ECO:0000313" key="2">
    <source>
        <dbReference type="Proteomes" id="UP001622557"/>
    </source>
</evidence>
<reference evidence="1 2" key="1">
    <citation type="submission" date="2022-10" db="EMBL/GenBank/DDBJ databases">
        <title>The complete genomes of actinobacterial strains from the NBC collection.</title>
        <authorList>
            <person name="Joergensen T.S."/>
            <person name="Alvarez Arevalo M."/>
            <person name="Sterndorff E.B."/>
            <person name="Faurdal D."/>
            <person name="Vuksanovic O."/>
            <person name="Mourched A.-S."/>
            <person name="Charusanti P."/>
            <person name="Shaw S."/>
            <person name="Blin K."/>
            <person name="Weber T."/>
        </authorList>
    </citation>
    <scope>NUCLEOTIDE SEQUENCE [LARGE SCALE GENOMIC DNA]</scope>
    <source>
        <strain evidence="1 2">NBC_00156</strain>
    </source>
</reference>
<protein>
    <submittedName>
        <fullName evidence="1">Uncharacterized protein</fullName>
    </submittedName>
</protein>
<proteinExistence type="predicted"/>
<evidence type="ECO:0000313" key="1">
    <source>
        <dbReference type="EMBL" id="WTQ82518.1"/>
    </source>
</evidence>